<sequence length="659" mass="74528">MYFSSSSNLPAWYYLKGPRFGGESPVPFCHFNSVRASEKPISNFPKLKVKQRKKSHCKFKMPQLLFPTRKARVRTSSNQDNMGTCFSNLKSGKDESSIVRVQQGLLESFRVKTPKGEVCDVFHGIPYAEPPVGNLRFKKPQPPKPWDGIKKCNKYPNRSIHKEMPWDKALPRANQSEDCLYLNVFAPKIRDDKKYPVLFYIHGGGYVMDSAERYTAKNICRLLVSREIIVVTCHYRLGFLGFLSTGDDVCPGNFGLFDMLEAMRWVHSNIASFGGDPDNITLSGQSAGAAAADLLSFSPLAKGLFNKKIVMGGNSYCHWATTSKQEIREYCKKWAKRLGWKPQLNYASKREESLDILKFFNELPTSKLGMTMFFSNTIFKECQLPLAPVVDGDILPHNLKILRETQEHVPSLVGGGEYEALLFCAIGLLRGTEKEINSAIDVLSKKSGLPRSKIEAMTEKVYGDSPALRADSKARKLFYVNLISDIFANYGNYRFMRDCQRRGTECYGYSFDHQSKQMWGWLQHVVPFTGGTHTSELSYLFDCNYMSAPLGMNKTDKVVSEMTADYFTNFVKFGTPNGPNSQLPIWERISSDDDQMKLFSIKPEPEMKSTLYGDRMELFEDHIGMLYEEKATAPITPRGEFVPSIVSSGSDNSLHILVS</sequence>
<keyword evidence="2" id="KW-0719">Serine esterase</keyword>
<keyword evidence="7" id="KW-1185">Reference proteome</keyword>
<evidence type="ECO:0000256" key="4">
    <source>
        <dbReference type="RuleBase" id="RU361235"/>
    </source>
</evidence>
<protein>
    <recommendedName>
        <fullName evidence="4">Carboxylic ester hydrolase</fullName>
        <ecNumber evidence="4">3.1.1.-</ecNumber>
    </recommendedName>
</protein>
<dbReference type="PROSITE" id="PS00122">
    <property type="entry name" value="CARBOXYLESTERASE_B_1"/>
    <property type="match status" value="1"/>
</dbReference>
<dbReference type="AlphaFoldDB" id="A0A2G5TK30"/>
<dbReference type="OrthoDB" id="3200163at2759"/>
<organism evidence="6 7">
    <name type="scientific">Caenorhabditis nigoni</name>
    <dbReference type="NCBI Taxonomy" id="1611254"/>
    <lineage>
        <taxon>Eukaryota</taxon>
        <taxon>Metazoa</taxon>
        <taxon>Ecdysozoa</taxon>
        <taxon>Nematoda</taxon>
        <taxon>Chromadorea</taxon>
        <taxon>Rhabditida</taxon>
        <taxon>Rhabditina</taxon>
        <taxon>Rhabditomorpha</taxon>
        <taxon>Rhabditoidea</taxon>
        <taxon>Rhabditidae</taxon>
        <taxon>Peloderinae</taxon>
        <taxon>Caenorhabditis</taxon>
    </lineage>
</organism>
<dbReference type="InterPro" id="IPR029058">
    <property type="entry name" value="AB_hydrolase_fold"/>
</dbReference>
<reference evidence="7" key="1">
    <citation type="submission" date="2017-10" db="EMBL/GenBank/DDBJ databases">
        <title>Rapid genome shrinkage in a self-fertile nematode reveals novel sperm competition proteins.</title>
        <authorList>
            <person name="Yin D."/>
            <person name="Schwarz E.M."/>
            <person name="Thomas C.G."/>
            <person name="Felde R.L."/>
            <person name="Korf I.F."/>
            <person name="Cutter A.D."/>
            <person name="Schartner C.M."/>
            <person name="Ralston E.J."/>
            <person name="Meyer B.J."/>
            <person name="Haag E.S."/>
        </authorList>
    </citation>
    <scope>NUCLEOTIDE SEQUENCE [LARGE SCALE GENOMIC DNA]</scope>
    <source>
        <strain evidence="7">JU1422</strain>
    </source>
</reference>
<evidence type="ECO:0000259" key="5">
    <source>
        <dbReference type="Pfam" id="PF00135"/>
    </source>
</evidence>
<dbReference type="STRING" id="1611254.A0A2G5TK30"/>
<comment type="similarity">
    <text evidence="1 4">Belongs to the type-B carboxylesterase/lipase family.</text>
</comment>
<accession>A0A2G5TK30</accession>
<dbReference type="Pfam" id="PF00135">
    <property type="entry name" value="COesterase"/>
    <property type="match status" value="1"/>
</dbReference>
<comment type="caution">
    <text evidence="6">The sequence shown here is derived from an EMBL/GenBank/DDBJ whole genome shotgun (WGS) entry which is preliminary data.</text>
</comment>
<dbReference type="PANTHER" id="PTHR44590">
    <property type="entry name" value="CARBOXYLIC ESTER HYDROLASE-RELATED"/>
    <property type="match status" value="1"/>
</dbReference>
<proteinExistence type="inferred from homology"/>
<evidence type="ECO:0000313" key="7">
    <source>
        <dbReference type="Proteomes" id="UP000230233"/>
    </source>
</evidence>
<dbReference type="GO" id="GO:0052689">
    <property type="term" value="F:carboxylic ester hydrolase activity"/>
    <property type="evidence" value="ECO:0007669"/>
    <property type="project" value="UniProtKB-KW"/>
</dbReference>
<dbReference type="Gene3D" id="3.40.50.1820">
    <property type="entry name" value="alpha/beta hydrolase"/>
    <property type="match status" value="1"/>
</dbReference>
<name>A0A2G5TK30_9PELO</name>
<feature type="domain" description="Carboxylesterase type B" evidence="5">
    <location>
        <begin position="96"/>
        <end position="617"/>
    </location>
</feature>
<dbReference type="SUPFAM" id="SSF53474">
    <property type="entry name" value="alpha/beta-Hydrolases"/>
    <property type="match status" value="1"/>
</dbReference>
<evidence type="ECO:0000256" key="1">
    <source>
        <dbReference type="ARBA" id="ARBA00005964"/>
    </source>
</evidence>
<evidence type="ECO:0000313" key="6">
    <source>
        <dbReference type="EMBL" id="PIC27629.1"/>
    </source>
</evidence>
<evidence type="ECO:0000256" key="2">
    <source>
        <dbReference type="ARBA" id="ARBA00022487"/>
    </source>
</evidence>
<evidence type="ECO:0000256" key="3">
    <source>
        <dbReference type="ARBA" id="ARBA00022801"/>
    </source>
</evidence>
<gene>
    <name evidence="6" type="primary">Cnig_chr_V.g19823</name>
    <name evidence="6" type="ORF">B9Z55_019823</name>
</gene>
<keyword evidence="3 4" id="KW-0378">Hydrolase</keyword>
<dbReference type="InterPro" id="IPR019819">
    <property type="entry name" value="Carboxylesterase_B_CS"/>
</dbReference>
<dbReference type="EMBL" id="PDUG01000005">
    <property type="protein sequence ID" value="PIC27629.1"/>
    <property type="molecule type" value="Genomic_DNA"/>
</dbReference>
<dbReference type="InterPro" id="IPR002018">
    <property type="entry name" value="CarbesteraseB"/>
</dbReference>
<dbReference type="PANTHER" id="PTHR44590:SF4">
    <property type="entry name" value="CARBOXYLIC ESTER HYDROLASE"/>
    <property type="match status" value="1"/>
</dbReference>
<dbReference type="PROSITE" id="PS00941">
    <property type="entry name" value="CARBOXYLESTERASE_B_2"/>
    <property type="match status" value="1"/>
</dbReference>
<dbReference type="Proteomes" id="UP000230233">
    <property type="component" value="Chromosome V"/>
</dbReference>
<dbReference type="EC" id="3.1.1.-" evidence="4"/>
<dbReference type="InterPro" id="IPR019826">
    <property type="entry name" value="Carboxylesterase_B_AS"/>
</dbReference>